<evidence type="ECO:0000313" key="3">
    <source>
        <dbReference type="Proteomes" id="UP000789739"/>
    </source>
</evidence>
<dbReference type="Proteomes" id="UP000789739">
    <property type="component" value="Unassembled WGS sequence"/>
</dbReference>
<evidence type="ECO:0000313" key="2">
    <source>
        <dbReference type="EMBL" id="CAG8548395.1"/>
    </source>
</evidence>
<keyword evidence="1" id="KW-0175">Coiled coil</keyword>
<keyword evidence="3" id="KW-1185">Reference proteome</keyword>
<sequence length="80" mass="9626">MSQFVRKKLDYVKYANKLDKITLNTLEFPIEDLILELKKVKEVKKIQAEQEKERLKQAESEQKEKEKKFMEALKTKLKKV</sequence>
<organism evidence="2 3">
    <name type="scientific">Paraglomus brasilianum</name>
    <dbReference type="NCBI Taxonomy" id="144538"/>
    <lineage>
        <taxon>Eukaryota</taxon>
        <taxon>Fungi</taxon>
        <taxon>Fungi incertae sedis</taxon>
        <taxon>Mucoromycota</taxon>
        <taxon>Glomeromycotina</taxon>
        <taxon>Glomeromycetes</taxon>
        <taxon>Paraglomerales</taxon>
        <taxon>Paraglomeraceae</taxon>
        <taxon>Paraglomus</taxon>
    </lineage>
</organism>
<dbReference type="AlphaFoldDB" id="A0A9N9AXJ0"/>
<gene>
    <name evidence="2" type="ORF">PBRASI_LOCUS4953</name>
</gene>
<accession>A0A9N9AXJ0</accession>
<name>A0A9N9AXJ0_9GLOM</name>
<protein>
    <submittedName>
        <fullName evidence="2">1169_t:CDS:1</fullName>
    </submittedName>
</protein>
<feature type="coiled-coil region" evidence="1">
    <location>
        <begin position="38"/>
        <end position="75"/>
    </location>
</feature>
<reference evidence="2" key="1">
    <citation type="submission" date="2021-06" db="EMBL/GenBank/DDBJ databases">
        <authorList>
            <person name="Kallberg Y."/>
            <person name="Tangrot J."/>
            <person name="Rosling A."/>
        </authorList>
    </citation>
    <scope>NUCLEOTIDE SEQUENCE</scope>
    <source>
        <strain evidence="2">BR232B</strain>
    </source>
</reference>
<comment type="caution">
    <text evidence="2">The sequence shown here is derived from an EMBL/GenBank/DDBJ whole genome shotgun (WGS) entry which is preliminary data.</text>
</comment>
<dbReference type="EMBL" id="CAJVPI010000543">
    <property type="protein sequence ID" value="CAG8548395.1"/>
    <property type="molecule type" value="Genomic_DNA"/>
</dbReference>
<proteinExistence type="predicted"/>
<evidence type="ECO:0000256" key="1">
    <source>
        <dbReference type="SAM" id="Coils"/>
    </source>
</evidence>